<dbReference type="InterPro" id="IPR005018">
    <property type="entry name" value="DOMON_domain"/>
</dbReference>
<dbReference type="InterPro" id="IPR011009">
    <property type="entry name" value="Kinase-like_dom_sf"/>
</dbReference>
<reference evidence="11 12" key="1">
    <citation type="journal article" date="2013" name="Genome Biol.">
        <title>Genome of Acanthamoeba castellanii highlights extensive lateral gene transfer and early evolution of tyrosine kinase signaling.</title>
        <authorList>
            <person name="Clarke M."/>
            <person name="Lohan A.J."/>
            <person name="Liu B."/>
            <person name="Lagkouvardos I."/>
            <person name="Roy S."/>
            <person name="Zafar N."/>
            <person name="Bertelli C."/>
            <person name="Schilde C."/>
            <person name="Kianianmomeni A."/>
            <person name="Burglin T.R."/>
            <person name="Frech C."/>
            <person name="Turcotte B."/>
            <person name="Kopec K.O."/>
            <person name="Synnott J.M."/>
            <person name="Choo C."/>
            <person name="Paponov I."/>
            <person name="Finkler A."/>
            <person name="Soon Heng Tan C."/>
            <person name="Hutchins A.P."/>
            <person name="Weinmeier T."/>
            <person name="Rattei T."/>
            <person name="Chu J.S."/>
            <person name="Gimenez G."/>
            <person name="Irimia M."/>
            <person name="Rigden D.J."/>
            <person name="Fitzpatrick D.A."/>
            <person name="Lorenzo-Morales J."/>
            <person name="Bateman A."/>
            <person name="Chiu C.H."/>
            <person name="Tang P."/>
            <person name="Hegemann P."/>
            <person name="Fromm H."/>
            <person name="Raoult D."/>
            <person name="Greub G."/>
            <person name="Miranda-Saavedra D."/>
            <person name="Chen N."/>
            <person name="Nash P."/>
            <person name="Ginger M.L."/>
            <person name="Horn M."/>
            <person name="Schaap P."/>
            <person name="Caler L."/>
            <person name="Loftus B."/>
        </authorList>
    </citation>
    <scope>NUCLEOTIDE SEQUENCE [LARGE SCALE GENOMIC DNA]</scope>
    <source>
        <strain evidence="11 12">Neff</strain>
    </source>
</reference>
<keyword evidence="4" id="KW-0408">Iron</keyword>
<dbReference type="GO" id="GO:0005524">
    <property type="term" value="F:ATP binding"/>
    <property type="evidence" value="ECO:0007669"/>
    <property type="project" value="UniProtKB-UniRule"/>
</dbReference>
<feature type="transmembrane region" description="Helical" evidence="7">
    <location>
        <begin position="744"/>
        <end position="773"/>
    </location>
</feature>
<keyword evidence="3 5" id="KW-0067">ATP-binding</keyword>
<dbReference type="Proteomes" id="UP000011083">
    <property type="component" value="Unassembled WGS sequence"/>
</dbReference>
<dbReference type="VEuPathDB" id="AmoebaDB:ACA1_146550"/>
<dbReference type="PROSITE" id="PS50292">
    <property type="entry name" value="PEROXIDASE_3"/>
    <property type="match status" value="1"/>
</dbReference>
<keyword evidence="4" id="KW-0479">Metal-binding</keyword>
<evidence type="ECO:0000256" key="4">
    <source>
        <dbReference type="PIRSR" id="PIRSR619791-2"/>
    </source>
</evidence>
<feature type="chain" id="PRO_5003989906" evidence="8">
    <location>
        <begin position="29"/>
        <end position="1351"/>
    </location>
</feature>
<evidence type="ECO:0000256" key="2">
    <source>
        <dbReference type="ARBA" id="ARBA00022741"/>
    </source>
</evidence>
<protein>
    <submittedName>
        <fullName evidence="11">Protein kinase domain containing protein</fullName>
    </submittedName>
</protein>
<feature type="binding site" description="axial binding residue" evidence="4">
    <location>
        <position position="323"/>
    </location>
    <ligand>
        <name>heme b</name>
        <dbReference type="ChEBI" id="CHEBI:60344"/>
    </ligand>
    <ligandPart>
        <name>Fe</name>
        <dbReference type="ChEBI" id="CHEBI:18248"/>
    </ligandPart>
</feature>
<evidence type="ECO:0000259" key="10">
    <source>
        <dbReference type="PROSITE" id="PS50836"/>
    </source>
</evidence>
<dbReference type="SMART" id="SM00220">
    <property type="entry name" value="S_TKc"/>
    <property type="match status" value="1"/>
</dbReference>
<dbReference type="PROSITE" id="PS50836">
    <property type="entry name" value="DOMON"/>
    <property type="match status" value="1"/>
</dbReference>
<dbReference type="PROSITE" id="PS00107">
    <property type="entry name" value="PROTEIN_KINASE_ATP"/>
    <property type="match status" value="1"/>
</dbReference>
<feature type="compositionally biased region" description="Basic and acidic residues" evidence="6">
    <location>
        <begin position="1239"/>
        <end position="1280"/>
    </location>
</feature>
<evidence type="ECO:0000256" key="5">
    <source>
        <dbReference type="PROSITE-ProRule" id="PRU10141"/>
    </source>
</evidence>
<dbReference type="Gene3D" id="1.10.640.10">
    <property type="entry name" value="Haem peroxidase domain superfamily, animal type"/>
    <property type="match status" value="1"/>
</dbReference>
<dbReference type="STRING" id="1257118.L8GWQ0"/>
<feature type="binding site" evidence="5">
    <location>
        <position position="967"/>
    </location>
    <ligand>
        <name>ATP</name>
        <dbReference type="ChEBI" id="CHEBI:30616"/>
    </ligand>
</feature>
<name>L8GWQ0_ACACF</name>
<dbReference type="Gene3D" id="3.30.200.20">
    <property type="entry name" value="Phosphorylase Kinase, domain 1"/>
    <property type="match status" value="1"/>
</dbReference>
<dbReference type="Gene3D" id="1.10.510.10">
    <property type="entry name" value="Transferase(Phosphotransferase) domain 1"/>
    <property type="match status" value="1"/>
</dbReference>
<evidence type="ECO:0000256" key="6">
    <source>
        <dbReference type="SAM" id="MobiDB-lite"/>
    </source>
</evidence>
<feature type="signal peptide" evidence="8">
    <location>
        <begin position="1"/>
        <end position="28"/>
    </location>
</feature>
<keyword evidence="11" id="KW-0418">Kinase</keyword>
<dbReference type="GO" id="GO:0004601">
    <property type="term" value="F:peroxidase activity"/>
    <property type="evidence" value="ECO:0007669"/>
    <property type="project" value="InterPro"/>
</dbReference>
<dbReference type="SUPFAM" id="SSF56112">
    <property type="entry name" value="Protein kinase-like (PK-like)"/>
    <property type="match status" value="1"/>
</dbReference>
<evidence type="ECO:0000256" key="3">
    <source>
        <dbReference type="ARBA" id="ARBA00022840"/>
    </source>
</evidence>
<evidence type="ECO:0000313" key="12">
    <source>
        <dbReference type="Proteomes" id="UP000011083"/>
    </source>
</evidence>
<evidence type="ECO:0000256" key="1">
    <source>
        <dbReference type="ARBA" id="ARBA00022527"/>
    </source>
</evidence>
<feature type="domain" description="Protein kinase" evidence="9">
    <location>
        <begin position="940"/>
        <end position="1193"/>
    </location>
</feature>
<dbReference type="PROSITE" id="PS50011">
    <property type="entry name" value="PROTEIN_KINASE_DOM"/>
    <property type="match status" value="1"/>
</dbReference>
<keyword evidence="12" id="KW-1185">Reference proteome</keyword>
<dbReference type="InterPro" id="IPR019791">
    <property type="entry name" value="Haem_peroxidase_animal"/>
</dbReference>
<dbReference type="KEGG" id="acan:ACA1_146550"/>
<dbReference type="CDD" id="cd13999">
    <property type="entry name" value="STKc_MAP3K-like"/>
    <property type="match status" value="1"/>
</dbReference>
<feature type="compositionally biased region" description="Basic and acidic residues" evidence="6">
    <location>
        <begin position="1311"/>
        <end position="1324"/>
    </location>
</feature>
<dbReference type="EMBL" id="KB007987">
    <property type="protein sequence ID" value="ELR16521.1"/>
    <property type="molecule type" value="Genomic_DNA"/>
</dbReference>
<evidence type="ECO:0000313" key="11">
    <source>
        <dbReference type="EMBL" id="ELR16521.1"/>
    </source>
</evidence>
<keyword evidence="7" id="KW-0472">Membrane</keyword>
<dbReference type="PANTHER" id="PTHR45756:SF1">
    <property type="entry name" value="PROTEIN KINASE DOMAIN CONTAINING PROTEIN"/>
    <property type="match status" value="1"/>
</dbReference>
<dbReference type="SUPFAM" id="SSF48113">
    <property type="entry name" value="Heme-dependent peroxidases"/>
    <property type="match status" value="1"/>
</dbReference>
<dbReference type="PRINTS" id="PR00457">
    <property type="entry name" value="ANPEROXIDASE"/>
</dbReference>
<dbReference type="InterPro" id="IPR037120">
    <property type="entry name" value="Haem_peroxidase_sf_animal"/>
</dbReference>
<dbReference type="CDD" id="cd09631">
    <property type="entry name" value="DOMON_DOH"/>
    <property type="match status" value="1"/>
</dbReference>
<dbReference type="Pfam" id="PF03351">
    <property type="entry name" value="DOMON"/>
    <property type="match status" value="1"/>
</dbReference>
<dbReference type="InterPro" id="IPR000719">
    <property type="entry name" value="Prot_kinase_dom"/>
</dbReference>
<keyword evidence="8" id="KW-0732">Signal</keyword>
<dbReference type="SMART" id="SM00664">
    <property type="entry name" value="DoH"/>
    <property type="match status" value="1"/>
</dbReference>
<sequence>MYSKQSDPLHLVIFFIAVTVSGLSLVRGQTGGAPLDCVYGSAPECTRSISGHGNNLAHTEWGASYRPYTRPRLPEINTRQTSQLQTSYGQVLVTDLCNTIRGEAAPFIPATQSYPAPVENLDIPVPQGDLFYDPTLSGTEVCYFRRSYPFEGNTAPNVLREQMHDTTSFIDASFLYGPTDNLTLWFPMREMTGTGPRCEINNNFWLNFTQVFAFKVNPNVDIMKLRGDQRTNKTPYMVALTDVLGSEHNRLCAEFRAANPEWAEDMLFIQARKWLIAFWQKISTREWLAAELGTYLSPYQGYNPDVDPSVDNFFCAAALRYGHSEANSVIPLLDENFQEAGFGNLLLREVFYDPALTEDNSLHDSVIRGSLVQPQGAVDESFVSDVRNFMFSTPIYNQNQWPVGICGDLAATNIQRGRDHGLPGYNACLRALNLTSSPPATFAEFTSDSEIRAILEELYSGPEHMDPYVGGLLEEKVTYSNLGPLFHNAIIRQLERMRDGDRFWYERPGMFTPDELALIYNTTLMDIIARNTGVKPWATFAGETFWLQSRYLSQVGVGDQFFPYAGEYAHFMDLSPAYRFSWTVDRSNNRLHIMLQCRNSGWVGIGFKADPNTMKNADIHMCRRTDNGSYSITDMFALDVGPPKTDVELGGRQDLFDVSGEHVDGVTTCRFTRRIDTTDLYDHSIDPGLVKVIFAFNPTENDLVYHGPTRSSLFRINILGAECKSGTFTADGLCVSDDSQTGAIVAGVVGGVGGLLLLVLMCVVLLAAVLFYLARRKRKEQQLLLAQQWSEEDEMDEATEMSDMSSSSSSYAGSEVSLNELETAHISFAPKVLTFGLGPNDRSPVEHELHDILTLTNYGPTRKFTFFVPAENEKFSCRLHPGSGVIKTGKSAMVHVYVTLHMTTSIERKIKFEVEGLGMHLFTIKLVGELSHKLDPDDIITKPPAIGRGSFGTVYKATYRGQEVAAKIINSQEDPREMEEFRREVDLMMRLRCPYVLHFIGASVVPYKACLVTELCENGSVADVVLSDRPFNYLVMLKFALDMAKALSFLHTDIKPDNFLVISLSAKAPVACKIADFGTSRSITQAQEPYNHTAALGTPVYMAPEILERVPYSAKIDVYSFGVMLWVLYTRREPYTDIPRVWDIPPFVLQGGRPAVPSHCPRAFGELMARCWSPRPEERPDMSAVVKTLEALFAAERDLRGAHKTSKQKNNNNAQQRGRAATRLGAVQTARPYDEGIDGGDHHLETSDHESEGDGLEHEDGEAKKEGSQVVREGMKKSRDGSSPPKKSYTWAASRQDVREHYLGGQEDNNEADHGNNHDIEEGLRGNLTAKKSKGKDKLAASSTHYTQFDS</sequence>
<dbReference type="InterPro" id="IPR010255">
    <property type="entry name" value="Haem_peroxidase_sf"/>
</dbReference>
<dbReference type="InterPro" id="IPR045266">
    <property type="entry name" value="DOH_DOMON"/>
</dbReference>
<dbReference type="GeneID" id="14917208"/>
<evidence type="ECO:0000256" key="7">
    <source>
        <dbReference type="SAM" id="Phobius"/>
    </source>
</evidence>
<dbReference type="GO" id="GO:0020037">
    <property type="term" value="F:heme binding"/>
    <property type="evidence" value="ECO:0007669"/>
    <property type="project" value="InterPro"/>
</dbReference>
<dbReference type="GO" id="GO:0006979">
    <property type="term" value="P:response to oxidative stress"/>
    <property type="evidence" value="ECO:0007669"/>
    <property type="project" value="InterPro"/>
</dbReference>
<keyword evidence="7" id="KW-1133">Transmembrane helix</keyword>
<organism evidence="11 12">
    <name type="scientific">Acanthamoeba castellanii (strain ATCC 30010 / Neff)</name>
    <dbReference type="NCBI Taxonomy" id="1257118"/>
    <lineage>
        <taxon>Eukaryota</taxon>
        <taxon>Amoebozoa</taxon>
        <taxon>Discosea</taxon>
        <taxon>Longamoebia</taxon>
        <taxon>Centramoebida</taxon>
        <taxon>Acanthamoebidae</taxon>
        <taxon>Acanthamoeba</taxon>
    </lineage>
</organism>
<gene>
    <name evidence="11" type="ORF">ACA1_146550</name>
</gene>
<dbReference type="OrthoDB" id="823504at2759"/>
<dbReference type="Pfam" id="PF03098">
    <property type="entry name" value="An_peroxidase"/>
    <property type="match status" value="1"/>
</dbReference>
<dbReference type="GO" id="GO:0004674">
    <property type="term" value="F:protein serine/threonine kinase activity"/>
    <property type="evidence" value="ECO:0007669"/>
    <property type="project" value="UniProtKB-KW"/>
</dbReference>
<dbReference type="InterPro" id="IPR001245">
    <property type="entry name" value="Ser-Thr/Tyr_kinase_cat_dom"/>
</dbReference>
<dbReference type="GO" id="GO:0046872">
    <property type="term" value="F:metal ion binding"/>
    <property type="evidence" value="ECO:0007669"/>
    <property type="project" value="UniProtKB-KW"/>
</dbReference>
<dbReference type="InterPro" id="IPR053215">
    <property type="entry name" value="TKL_Ser/Thr_kinase"/>
</dbReference>
<dbReference type="RefSeq" id="XP_004338534.1">
    <property type="nucleotide sequence ID" value="XM_004338486.1"/>
</dbReference>
<proteinExistence type="predicted"/>
<keyword evidence="2 5" id="KW-0547">Nucleotide-binding</keyword>
<feature type="domain" description="DOMON" evidence="10">
    <location>
        <begin position="576"/>
        <end position="697"/>
    </location>
</feature>
<dbReference type="PANTHER" id="PTHR45756">
    <property type="entry name" value="PALMITOYLTRANSFERASE"/>
    <property type="match status" value="1"/>
</dbReference>
<keyword evidence="11" id="KW-0808">Transferase</keyword>
<keyword evidence="1" id="KW-0723">Serine/threonine-protein kinase</keyword>
<keyword evidence="7" id="KW-0812">Transmembrane</keyword>
<feature type="compositionally biased region" description="Polar residues" evidence="6">
    <location>
        <begin position="1341"/>
        <end position="1351"/>
    </location>
</feature>
<evidence type="ECO:0000256" key="8">
    <source>
        <dbReference type="SAM" id="SignalP"/>
    </source>
</evidence>
<accession>L8GWQ0</accession>
<feature type="compositionally biased region" description="Low complexity" evidence="6">
    <location>
        <begin position="1208"/>
        <end position="1223"/>
    </location>
</feature>
<dbReference type="PROSITE" id="PS00108">
    <property type="entry name" value="PROTEIN_KINASE_ST"/>
    <property type="match status" value="1"/>
</dbReference>
<keyword evidence="4" id="KW-0349">Heme</keyword>
<feature type="region of interest" description="Disordered" evidence="6">
    <location>
        <begin position="1199"/>
        <end position="1351"/>
    </location>
</feature>
<evidence type="ECO:0000259" key="9">
    <source>
        <dbReference type="PROSITE" id="PS50011"/>
    </source>
</evidence>
<dbReference type="Pfam" id="PF07714">
    <property type="entry name" value="PK_Tyr_Ser-Thr"/>
    <property type="match status" value="1"/>
</dbReference>
<dbReference type="InterPro" id="IPR017441">
    <property type="entry name" value="Protein_kinase_ATP_BS"/>
</dbReference>
<dbReference type="InterPro" id="IPR008271">
    <property type="entry name" value="Ser/Thr_kinase_AS"/>
</dbReference>